<accession>A0A8J7Z2Y9</accession>
<dbReference type="InterPro" id="IPR011006">
    <property type="entry name" value="CheY-like_superfamily"/>
</dbReference>
<dbReference type="InterPro" id="IPR036097">
    <property type="entry name" value="HisK_dim/P_sf"/>
</dbReference>
<dbReference type="EMBL" id="WVIE01000005">
    <property type="protein sequence ID" value="NDJ16871.1"/>
    <property type="molecule type" value="Genomic_DNA"/>
</dbReference>
<evidence type="ECO:0000313" key="8">
    <source>
        <dbReference type="EMBL" id="NDJ16871.1"/>
    </source>
</evidence>
<proteinExistence type="predicted"/>
<dbReference type="PANTHER" id="PTHR43711:SF26">
    <property type="entry name" value="SENSOR HISTIDINE KINASE RCSC"/>
    <property type="match status" value="1"/>
</dbReference>
<dbReference type="InterPro" id="IPR004358">
    <property type="entry name" value="Sig_transdc_His_kin-like_C"/>
</dbReference>
<evidence type="ECO:0000256" key="6">
    <source>
        <dbReference type="ARBA" id="ARBA00023012"/>
    </source>
</evidence>
<comment type="caution">
    <text evidence="8">The sequence shown here is derived from an EMBL/GenBank/DDBJ whole genome shotgun (WGS) entry which is preliminary data.</text>
</comment>
<keyword evidence="6" id="KW-0902">Two-component regulatory system</keyword>
<dbReference type="InterPro" id="IPR005467">
    <property type="entry name" value="His_kinase_dom"/>
</dbReference>
<dbReference type="SUPFAM" id="SSF47384">
    <property type="entry name" value="Homodimeric domain of signal transducing histidine kinase"/>
    <property type="match status" value="1"/>
</dbReference>
<dbReference type="EC" id="2.7.13.3" evidence="2"/>
<dbReference type="FunFam" id="3.30.565.10:FF:000006">
    <property type="entry name" value="Sensor histidine kinase WalK"/>
    <property type="match status" value="1"/>
</dbReference>
<dbReference type="CDD" id="cd00082">
    <property type="entry name" value="HisKA"/>
    <property type="match status" value="1"/>
</dbReference>
<dbReference type="Pfam" id="PF02518">
    <property type="entry name" value="HATPase_c"/>
    <property type="match status" value="1"/>
</dbReference>
<keyword evidence="9" id="KW-1185">Reference proteome</keyword>
<dbReference type="GO" id="GO:0000155">
    <property type="term" value="F:phosphorelay sensor kinase activity"/>
    <property type="evidence" value="ECO:0007669"/>
    <property type="project" value="InterPro"/>
</dbReference>
<name>A0A8J7Z2Y9_9CYAN</name>
<dbReference type="PRINTS" id="PR00344">
    <property type="entry name" value="BCTRLSENSOR"/>
</dbReference>
<evidence type="ECO:0000259" key="7">
    <source>
        <dbReference type="PROSITE" id="PS50109"/>
    </source>
</evidence>
<dbReference type="Pfam" id="PF00512">
    <property type="entry name" value="HisKA"/>
    <property type="match status" value="1"/>
</dbReference>
<dbReference type="SUPFAM" id="SSF55874">
    <property type="entry name" value="ATPase domain of HSP90 chaperone/DNA topoisomerase II/histidine kinase"/>
    <property type="match status" value="1"/>
</dbReference>
<gene>
    <name evidence="8" type="ORF">GS601_06130</name>
</gene>
<dbReference type="CDD" id="cd00075">
    <property type="entry name" value="HATPase"/>
    <property type="match status" value="1"/>
</dbReference>
<dbReference type="InterPro" id="IPR050736">
    <property type="entry name" value="Sensor_HK_Regulatory"/>
</dbReference>
<dbReference type="Gene3D" id="3.30.565.10">
    <property type="entry name" value="Histidine kinase-like ATPase, C-terminal domain"/>
    <property type="match status" value="1"/>
</dbReference>
<dbReference type="SMART" id="SM00388">
    <property type="entry name" value="HisKA"/>
    <property type="match status" value="1"/>
</dbReference>
<dbReference type="Gene3D" id="1.10.287.130">
    <property type="match status" value="1"/>
</dbReference>
<feature type="domain" description="Histidine kinase" evidence="7">
    <location>
        <begin position="153"/>
        <end position="372"/>
    </location>
</feature>
<keyword evidence="3" id="KW-0597">Phosphoprotein</keyword>
<dbReference type="InterPro" id="IPR036890">
    <property type="entry name" value="HATPase_C_sf"/>
</dbReference>
<evidence type="ECO:0000256" key="2">
    <source>
        <dbReference type="ARBA" id="ARBA00012438"/>
    </source>
</evidence>
<evidence type="ECO:0000256" key="5">
    <source>
        <dbReference type="ARBA" id="ARBA00022777"/>
    </source>
</evidence>
<dbReference type="InterPro" id="IPR003594">
    <property type="entry name" value="HATPase_dom"/>
</dbReference>
<keyword evidence="5" id="KW-0418">Kinase</keyword>
<dbReference type="Gene3D" id="3.40.50.2300">
    <property type="match status" value="1"/>
</dbReference>
<keyword evidence="4" id="KW-0808">Transferase</keyword>
<dbReference type="AlphaFoldDB" id="A0A8J7Z2Y9"/>
<evidence type="ECO:0000256" key="1">
    <source>
        <dbReference type="ARBA" id="ARBA00000085"/>
    </source>
</evidence>
<dbReference type="PROSITE" id="PS50109">
    <property type="entry name" value="HIS_KIN"/>
    <property type="match status" value="1"/>
</dbReference>
<evidence type="ECO:0000256" key="3">
    <source>
        <dbReference type="ARBA" id="ARBA00022553"/>
    </source>
</evidence>
<evidence type="ECO:0000256" key="4">
    <source>
        <dbReference type="ARBA" id="ARBA00022679"/>
    </source>
</evidence>
<dbReference type="Proteomes" id="UP000646053">
    <property type="component" value="Unassembled WGS sequence"/>
</dbReference>
<dbReference type="SMART" id="SM00387">
    <property type="entry name" value="HATPase_c"/>
    <property type="match status" value="1"/>
</dbReference>
<evidence type="ECO:0000313" key="9">
    <source>
        <dbReference type="Proteomes" id="UP000646053"/>
    </source>
</evidence>
<dbReference type="SUPFAM" id="SSF52172">
    <property type="entry name" value="CheY-like"/>
    <property type="match status" value="1"/>
</dbReference>
<dbReference type="InterPro" id="IPR003661">
    <property type="entry name" value="HisK_dim/P_dom"/>
</dbReference>
<sequence length="374" mass="42149">MIISSILVIAQEPWVKLDLKHRLIRLGYDVAIASCLSALRERVWQVQPELVMLDARIAASVQPGLVEAIGAEMNLPIVIFGVQGLRLADPVLERWNRVYLANPWETEALRAAIATALSHHQTQTHAKQTQTTLQETLHQEIAHRRRQTQFMRSVDHELRTPLSTLLVTFDWIEELEQEDYSSRSLQKLTCLDRARSSVRRMGQLLDYSSLLCQSRSGDISFRPVALNLLVFCRVLIDELRELDHEITIRFSANDVFETQTLVLDPTLLRHILSNLLSNAIKYSSKGEIRFELQYDSGAIAFRIQDQGIGIPQSELAELFTPFYRGSNVGTIGGTGLGLAIADQLVRAYQGTIIVNSEVNVGSTFTVTIPCKFQK</sequence>
<reference evidence="8" key="1">
    <citation type="submission" date="2019-12" db="EMBL/GenBank/DDBJ databases">
        <title>High-Quality draft genome sequences of three cyanobacteria isolated from the limestone walls of the Old Cathedral of Coimbra.</title>
        <authorList>
            <person name="Tiago I."/>
            <person name="Soares F."/>
            <person name="Portugal A."/>
        </authorList>
    </citation>
    <scope>NUCLEOTIDE SEQUENCE</scope>
    <source>
        <strain evidence="8">A</strain>
    </source>
</reference>
<comment type="catalytic activity">
    <reaction evidence="1">
        <text>ATP + protein L-histidine = ADP + protein N-phospho-L-histidine.</text>
        <dbReference type="EC" id="2.7.13.3"/>
    </reaction>
</comment>
<dbReference type="PANTHER" id="PTHR43711">
    <property type="entry name" value="TWO-COMPONENT HISTIDINE KINASE"/>
    <property type="match status" value="1"/>
</dbReference>
<organism evidence="8 9">
    <name type="scientific">Myxacorys almedinensis A</name>
    <dbReference type="NCBI Taxonomy" id="2690445"/>
    <lineage>
        <taxon>Bacteria</taxon>
        <taxon>Bacillati</taxon>
        <taxon>Cyanobacteriota</taxon>
        <taxon>Cyanophyceae</taxon>
        <taxon>Leptolyngbyales</taxon>
        <taxon>Leptolyngbyaceae</taxon>
        <taxon>Myxacorys</taxon>
        <taxon>Myxacorys almedinensis</taxon>
    </lineage>
</organism>
<dbReference type="RefSeq" id="WP_162422380.1">
    <property type="nucleotide sequence ID" value="NZ_WVIE01000005.1"/>
</dbReference>
<protein>
    <recommendedName>
        <fullName evidence="2">histidine kinase</fullName>
        <ecNumber evidence="2">2.7.13.3</ecNumber>
    </recommendedName>
</protein>